<dbReference type="EMBL" id="LT158599">
    <property type="protein sequence ID" value="CVK32272.1"/>
    <property type="molecule type" value="Genomic_DNA"/>
</dbReference>
<sequence>MRSPSAISQPSSPTSPGSRERSSGTPPSPTASPDGAWLSPVRNRSSGSGRRSTSARGWSGRSRGTGTTAHNMHSKIAFPATECRIKTAVNLTMTKHTSDLELVVRLKYSLIDLNRKGLKNVPSSPTSSRSTRLNQVQADRQRVI</sequence>
<evidence type="ECO:0000256" key="1">
    <source>
        <dbReference type="SAM" id="MobiDB-lite"/>
    </source>
</evidence>
<name>A0A0X3BJG6_9EURY</name>
<proteinExistence type="predicted"/>
<dbReference type="Proteomes" id="UP000069850">
    <property type="component" value="Chromosome 1"/>
</dbReference>
<dbReference type="AlphaFoldDB" id="A0A0X3BJG6"/>
<organism evidence="2 3">
    <name type="scientific">Methanoculleus bourgensis</name>
    <dbReference type="NCBI Taxonomy" id="83986"/>
    <lineage>
        <taxon>Archaea</taxon>
        <taxon>Methanobacteriati</taxon>
        <taxon>Methanobacteriota</taxon>
        <taxon>Stenosarchaea group</taxon>
        <taxon>Methanomicrobia</taxon>
        <taxon>Methanomicrobiales</taxon>
        <taxon>Methanomicrobiaceae</taxon>
        <taxon>Methanoculleus</taxon>
    </lineage>
</organism>
<gene>
    <name evidence="2" type="ORF">MMAB1_1058</name>
</gene>
<feature type="compositionally biased region" description="Low complexity" evidence="1">
    <location>
        <begin position="44"/>
        <end position="68"/>
    </location>
</feature>
<reference evidence="2 3" key="1">
    <citation type="submission" date="2016-01" db="EMBL/GenBank/DDBJ databases">
        <authorList>
            <person name="Manzoor S."/>
        </authorList>
    </citation>
    <scope>NUCLEOTIDE SEQUENCE [LARGE SCALE GENOMIC DNA]</scope>
    <source>
        <strain evidence="2">Methanoculleus sp MAB1</strain>
    </source>
</reference>
<feature type="compositionally biased region" description="Polar residues" evidence="1">
    <location>
        <begin position="1"/>
        <end position="17"/>
    </location>
</feature>
<feature type="region of interest" description="Disordered" evidence="1">
    <location>
        <begin position="1"/>
        <end position="73"/>
    </location>
</feature>
<protein>
    <submittedName>
        <fullName evidence="2">Uncharacterized protein</fullName>
    </submittedName>
</protein>
<dbReference type="KEGG" id="mema:MMAB1_1058"/>
<feature type="region of interest" description="Disordered" evidence="1">
    <location>
        <begin position="118"/>
        <end position="144"/>
    </location>
</feature>
<evidence type="ECO:0000313" key="2">
    <source>
        <dbReference type="EMBL" id="CVK32272.1"/>
    </source>
</evidence>
<accession>A0A0X3BJG6</accession>
<evidence type="ECO:0000313" key="3">
    <source>
        <dbReference type="Proteomes" id="UP000069850"/>
    </source>
</evidence>
<feature type="compositionally biased region" description="Low complexity" evidence="1">
    <location>
        <begin position="122"/>
        <end position="132"/>
    </location>
</feature>